<gene>
    <name evidence="1" type="ORF">L3H44_11130</name>
</gene>
<organism evidence="1 2">
    <name type="scientific">Corynebacterium parakroppenstedtii</name>
    <dbReference type="NCBI Taxonomy" id="2828363"/>
    <lineage>
        <taxon>Bacteria</taxon>
        <taxon>Bacillati</taxon>
        <taxon>Actinomycetota</taxon>
        <taxon>Actinomycetes</taxon>
        <taxon>Mycobacteriales</taxon>
        <taxon>Corynebacteriaceae</taxon>
        <taxon>Corynebacterium</taxon>
    </lineage>
</organism>
<name>A0ABS9HNL8_9CORY</name>
<proteinExistence type="predicted"/>
<feature type="non-terminal residue" evidence="1">
    <location>
        <position position="70"/>
    </location>
</feature>
<protein>
    <submittedName>
        <fullName evidence="1">Uncharacterized protein</fullName>
    </submittedName>
</protein>
<sequence length="70" mass="7323">MARVTVRASGRPARQPCVLYSVTGSNTQARGKLHGLVWLPPDFTVLVSTEHTSAGRAGVAAGGRDRPPPS</sequence>
<comment type="caution">
    <text evidence="1">The sequence shown here is derived from an EMBL/GenBank/DDBJ whole genome shotgun (WGS) entry which is preliminary data.</text>
</comment>
<keyword evidence="2" id="KW-1185">Reference proteome</keyword>
<dbReference type="Proteomes" id="UP001200604">
    <property type="component" value="Unassembled WGS sequence"/>
</dbReference>
<evidence type="ECO:0000313" key="1">
    <source>
        <dbReference type="EMBL" id="MCF6774936.1"/>
    </source>
</evidence>
<reference evidence="1 2" key="1">
    <citation type="submission" date="2022-01" db="EMBL/GenBank/DDBJ databases">
        <title>Identification and Characterization of Corynebacterium sp.</title>
        <authorList>
            <person name="Luo Q."/>
            <person name="Qu P."/>
            <person name="Chen Q."/>
        </authorList>
    </citation>
    <scope>NUCLEOTIDE SEQUENCE [LARGE SCALE GENOMIC DNA]</scope>
    <source>
        <strain evidence="1 2">MC-12</strain>
    </source>
</reference>
<dbReference type="EMBL" id="JAKJKU010000108">
    <property type="protein sequence ID" value="MCF6774936.1"/>
    <property type="molecule type" value="Genomic_DNA"/>
</dbReference>
<dbReference type="RefSeq" id="WP_236881286.1">
    <property type="nucleotide sequence ID" value="NZ_JAKJKU010000108.1"/>
</dbReference>
<accession>A0ABS9HNL8</accession>
<evidence type="ECO:0000313" key="2">
    <source>
        <dbReference type="Proteomes" id="UP001200604"/>
    </source>
</evidence>